<accession>A0ABW3LMN4</accession>
<feature type="coiled-coil region" evidence="1">
    <location>
        <begin position="89"/>
        <end position="215"/>
    </location>
</feature>
<dbReference type="EMBL" id="JBHTKJ010000034">
    <property type="protein sequence ID" value="MFD1039297.1"/>
    <property type="molecule type" value="Genomic_DNA"/>
</dbReference>
<reference evidence="4" key="1">
    <citation type="journal article" date="2019" name="Int. J. Syst. Evol. Microbiol.">
        <title>The Global Catalogue of Microorganisms (GCM) 10K type strain sequencing project: providing services to taxonomists for standard genome sequencing and annotation.</title>
        <authorList>
            <consortium name="The Broad Institute Genomics Platform"/>
            <consortium name="The Broad Institute Genome Sequencing Center for Infectious Disease"/>
            <person name="Wu L."/>
            <person name="Ma J."/>
        </authorList>
    </citation>
    <scope>NUCLEOTIDE SEQUENCE [LARGE SCALE GENOMIC DNA]</scope>
    <source>
        <strain evidence="4">CCUG 56754</strain>
    </source>
</reference>
<gene>
    <name evidence="3" type="ORF">ACFQ3N_12970</name>
</gene>
<keyword evidence="4" id="KW-1185">Reference proteome</keyword>
<organism evidence="3 4">
    <name type="scientific">Virgibacillus byunsanensis</name>
    <dbReference type="NCBI Taxonomy" id="570945"/>
    <lineage>
        <taxon>Bacteria</taxon>
        <taxon>Bacillati</taxon>
        <taxon>Bacillota</taxon>
        <taxon>Bacilli</taxon>
        <taxon>Bacillales</taxon>
        <taxon>Bacillaceae</taxon>
        <taxon>Virgibacillus</taxon>
    </lineage>
</organism>
<evidence type="ECO:0000256" key="1">
    <source>
        <dbReference type="SAM" id="Coils"/>
    </source>
</evidence>
<dbReference type="Proteomes" id="UP001597040">
    <property type="component" value="Unassembled WGS sequence"/>
</dbReference>
<comment type="caution">
    <text evidence="3">The sequence shown here is derived from an EMBL/GenBank/DDBJ whole genome shotgun (WGS) entry which is preliminary data.</text>
</comment>
<dbReference type="RefSeq" id="WP_390362958.1">
    <property type="nucleotide sequence ID" value="NZ_JBHTKJ010000034.1"/>
</dbReference>
<evidence type="ECO:0000313" key="3">
    <source>
        <dbReference type="EMBL" id="MFD1039297.1"/>
    </source>
</evidence>
<feature type="compositionally biased region" description="Polar residues" evidence="2">
    <location>
        <begin position="17"/>
        <end position="34"/>
    </location>
</feature>
<feature type="compositionally biased region" description="Basic and acidic residues" evidence="2">
    <location>
        <begin position="35"/>
        <end position="48"/>
    </location>
</feature>
<evidence type="ECO:0000256" key="2">
    <source>
        <dbReference type="SAM" id="MobiDB-lite"/>
    </source>
</evidence>
<evidence type="ECO:0000313" key="4">
    <source>
        <dbReference type="Proteomes" id="UP001597040"/>
    </source>
</evidence>
<proteinExistence type="predicted"/>
<feature type="region of interest" description="Disordered" evidence="2">
    <location>
        <begin position="1"/>
        <end position="54"/>
    </location>
</feature>
<protein>
    <submittedName>
        <fullName evidence="3">Uncharacterized protein</fullName>
    </submittedName>
</protein>
<name>A0ABW3LMN4_9BACI</name>
<keyword evidence="1" id="KW-0175">Coiled coil</keyword>
<sequence>MTKETEKKGMGWFKGVLSNQNQDDQPTVEPQISTESRDEQIINEKETEQADTTSENHLFTKDNQEKVTLDMIVSLENMLKDRQLIVYKNTDLEEQLNAANDTITRFKHDQVKKDQLIQERDREIRDLESNLTDKQMSYDQLLEDYKEYQTTSNNEYQKISNQLDKETHKYNKLNEESTKAQYQGMLKIKELEEKVRDLEIENQKYAEQNHTILNEKDELMQTINDFTERMSFSFSPKTTASHSSDSSE</sequence>